<evidence type="ECO:0000313" key="2">
    <source>
        <dbReference type="Proteomes" id="UP000784294"/>
    </source>
</evidence>
<comment type="caution">
    <text evidence="1">The sequence shown here is derived from an EMBL/GenBank/DDBJ whole genome shotgun (WGS) entry which is preliminary data.</text>
</comment>
<evidence type="ECO:0000313" key="1">
    <source>
        <dbReference type="EMBL" id="VEL15977.1"/>
    </source>
</evidence>
<proteinExistence type="predicted"/>
<organism evidence="1 2">
    <name type="scientific">Protopolystoma xenopodis</name>
    <dbReference type="NCBI Taxonomy" id="117903"/>
    <lineage>
        <taxon>Eukaryota</taxon>
        <taxon>Metazoa</taxon>
        <taxon>Spiralia</taxon>
        <taxon>Lophotrochozoa</taxon>
        <taxon>Platyhelminthes</taxon>
        <taxon>Monogenea</taxon>
        <taxon>Polyopisthocotylea</taxon>
        <taxon>Polystomatidea</taxon>
        <taxon>Polystomatidae</taxon>
        <taxon>Protopolystoma</taxon>
    </lineage>
</organism>
<name>A0A3S5AGL7_9PLAT</name>
<dbReference type="EMBL" id="CAAALY010026634">
    <property type="protein sequence ID" value="VEL15977.1"/>
    <property type="molecule type" value="Genomic_DNA"/>
</dbReference>
<reference evidence="1" key="1">
    <citation type="submission" date="2018-11" db="EMBL/GenBank/DDBJ databases">
        <authorList>
            <consortium name="Pathogen Informatics"/>
        </authorList>
    </citation>
    <scope>NUCLEOTIDE SEQUENCE</scope>
</reference>
<feature type="non-terminal residue" evidence="1">
    <location>
        <position position="89"/>
    </location>
</feature>
<protein>
    <submittedName>
        <fullName evidence="1">Uncharacterized protein</fullName>
    </submittedName>
</protein>
<accession>A0A3S5AGL7</accession>
<keyword evidence="2" id="KW-1185">Reference proteome</keyword>
<dbReference type="AlphaFoldDB" id="A0A3S5AGL7"/>
<sequence>MVSLLICFPHPFCQVYLVDKWHSLLSVIRKSPPSELPTRGNSAGTEALEAGHLTTLFIPVGPSLYEPLLYASSNNCAIQLNLQPQVQQQ</sequence>
<dbReference type="Proteomes" id="UP000784294">
    <property type="component" value="Unassembled WGS sequence"/>
</dbReference>
<gene>
    <name evidence="1" type="ORF">PXEA_LOCUS9417</name>
</gene>